<dbReference type="SUPFAM" id="SSF55681">
    <property type="entry name" value="Class II aaRS and biotin synthetases"/>
    <property type="match status" value="1"/>
</dbReference>
<dbReference type="InterPro" id="IPR045864">
    <property type="entry name" value="aa-tRNA-synth_II/BPL/LPL"/>
</dbReference>
<dbReference type="CDD" id="cd16444">
    <property type="entry name" value="LipB"/>
    <property type="match status" value="1"/>
</dbReference>
<dbReference type="PANTHER" id="PTHR10993">
    <property type="entry name" value="OCTANOYLTRANSFERASE"/>
    <property type="match status" value="1"/>
</dbReference>
<proteinExistence type="inferred from homology"/>
<dbReference type="STRING" id="1344416.A0A139ASK5"/>
<dbReference type="EMBL" id="KQ965737">
    <property type="protein sequence ID" value="KXS19728.1"/>
    <property type="molecule type" value="Genomic_DNA"/>
</dbReference>
<protein>
    <recommendedName>
        <fullName evidence="3">lipoyl(octanoyl) transferase</fullName>
        <ecNumber evidence="3">2.3.1.181</ecNumber>
    </recommendedName>
</protein>
<name>A0A139ASK5_GONPJ</name>
<comment type="similarity">
    <text evidence="2">Belongs to the LipB family.</text>
</comment>
<keyword evidence="5" id="KW-0012">Acyltransferase</keyword>
<keyword evidence="8" id="KW-1185">Reference proteome</keyword>
<keyword evidence="4 7" id="KW-0808">Transferase</keyword>
<dbReference type="UniPathway" id="UPA00538">
    <property type="reaction ID" value="UER00592"/>
</dbReference>
<evidence type="ECO:0000256" key="2">
    <source>
        <dbReference type="ARBA" id="ARBA00007907"/>
    </source>
</evidence>
<sequence>MLTYRRKLLAASSLHSRYSRACVSEVVARWTRALKTSAAVAAASQSSEAVNQAFQPACATSASPPSPWDRLNLDDAATRAPIAYKYIPHLPYHTGLKLQEALVQRRVAMMDEAEKSATSGQKDLNIGQGPSSRLPIDVILLLQHDPVYTGGRRIRGASSASEGLRLRELTGADYHETLRGGQLTYHGPGQLVGYPILALTTKGGYGYSEEMRKMGRLPVRCYVSLLEHMMINVAARYGIPASVTQNTGVWVPGKSRVTELKDENKIGAIGIHLTHNVTSHGFALNCTTDLSYFDQIIACGLPDKGATSIAVETPIWKDYQSLLPNGTTPGEVFVEAVVPVVVDEMEKVLARKLVNLDASDDSAWKTGRSAADLESIEESFEDIRDLIQRTLY</sequence>
<dbReference type="GO" id="GO:0009249">
    <property type="term" value="P:protein lipoylation"/>
    <property type="evidence" value="ECO:0007669"/>
    <property type="project" value="InterPro"/>
</dbReference>
<evidence type="ECO:0000313" key="8">
    <source>
        <dbReference type="Proteomes" id="UP000070544"/>
    </source>
</evidence>
<evidence type="ECO:0000256" key="4">
    <source>
        <dbReference type="ARBA" id="ARBA00022679"/>
    </source>
</evidence>
<reference evidence="7 8" key="1">
    <citation type="journal article" date="2015" name="Genome Biol. Evol.">
        <title>Phylogenomic analyses indicate that early fungi evolved digesting cell walls of algal ancestors of land plants.</title>
        <authorList>
            <person name="Chang Y."/>
            <person name="Wang S."/>
            <person name="Sekimoto S."/>
            <person name="Aerts A.L."/>
            <person name="Choi C."/>
            <person name="Clum A."/>
            <person name="LaButti K.M."/>
            <person name="Lindquist E.A."/>
            <person name="Yee Ngan C."/>
            <person name="Ohm R.A."/>
            <person name="Salamov A.A."/>
            <person name="Grigoriev I.V."/>
            <person name="Spatafora J.W."/>
            <person name="Berbee M.L."/>
        </authorList>
    </citation>
    <scope>NUCLEOTIDE SEQUENCE [LARGE SCALE GENOMIC DNA]</scope>
    <source>
        <strain evidence="7 8">JEL478</strain>
    </source>
</reference>
<dbReference type="PANTHER" id="PTHR10993:SF7">
    <property type="entry name" value="LIPOYLTRANSFERASE 2, MITOCHONDRIAL-RELATED"/>
    <property type="match status" value="1"/>
</dbReference>
<accession>A0A139ASK5</accession>
<dbReference type="PROSITE" id="PS51733">
    <property type="entry name" value="BPL_LPL_CATALYTIC"/>
    <property type="match status" value="1"/>
</dbReference>
<dbReference type="NCBIfam" id="TIGR00214">
    <property type="entry name" value="lipB"/>
    <property type="match status" value="1"/>
</dbReference>
<evidence type="ECO:0000259" key="6">
    <source>
        <dbReference type="PROSITE" id="PS51733"/>
    </source>
</evidence>
<dbReference type="Proteomes" id="UP000070544">
    <property type="component" value="Unassembled WGS sequence"/>
</dbReference>
<dbReference type="Gene3D" id="3.30.930.10">
    <property type="entry name" value="Bira Bifunctional Protein, Domain 2"/>
    <property type="match status" value="1"/>
</dbReference>
<evidence type="ECO:0000256" key="3">
    <source>
        <dbReference type="ARBA" id="ARBA00012334"/>
    </source>
</evidence>
<dbReference type="PROSITE" id="PS01313">
    <property type="entry name" value="LIPB"/>
    <property type="match status" value="1"/>
</dbReference>
<dbReference type="GO" id="GO:0033819">
    <property type="term" value="F:lipoyl(octanoyl) transferase activity"/>
    <property type="evidence" value="ECO:0007669"/>
    <property type="project" value="UniProtKB-EC"/>
</dbReference>
<comment type="pathway">
    <text evidence="1">Protein modification; protein lipoylation via endogenous pathway; protein N(6)-(lipoyl)lysine from octanoyl-[acyl-carrier-protein]: step 1/2.</text>
</comment>
<dbReference type="AlphaFoldDB" id="A0A139ASK5"/>
<feature type="domain" description="BPL/LPL catalytic" evidence="6">
    <location>
        <begin position="133"/>
        <end position="353"/>
    </location>
</feature>
<evidence type="ECO:0000313" key="7">
    <source>
        <dbReference type="EMBL" id="KXS19728.1"/>
    </source>
</evidence>
<gene>
    <name evidence="7" type="ORF">M427DRAFT_152224</name>
</gene>
<organism evidence="7 8">
    <name type="scientific">Gonapodya prolifera (strain JEL478)</name>
    <name type="common">Monoblepharis prolifera</name>
    <dbReference type="NCBI Taxonomy" id="1344416"/>
    <lineage>
        <taxon>Eukaryota</taxon>
        <taxon>Fungi</taxon>
        <taxon>Fungi incertae sedis</taxon>
        <taxon>Chytridiomycota</taxon>
        <taxon>Chytridiomycota incertae sedis</taxon>
        <taxon>Monoblepharidomycetes</taxon>
        <taxon>Monoblepharidales</taxon>
        <taxon>Gonapodyaceae</taxon>
        <taxon>Gonapodya</taxon>
    </lineage>
</organism>
<evidence type="ECO:0000256" key="1">
    <source>
        <dbReference type="ARBA" id="ARBA00004821"/>
    </source>
</evidence>
<evidence type="ECO:0000256" key="5">
    <source>
        <dbReference type="ARBA" id="ARBA00023315"/>
    </source>
</evidence>
<dbReference type="OrthoDB" id="19908at2759"/>
<dbReference type="InterPro" id="IPR004143">
    <property type="entry name" value="BPL_LPL_catalytic"/>
</dbReference>
<dbReference type="InterPro" id="IPR000544">
    <property type="entry name" value="Octanoyltransferase"/>
</dbReference>
<dbReference type="Pfam" id="PF21948">
    <property type="entry name" value="LplA-B_cat"/>
    <property type="match status" value="1"/>
</dbReference>
<dbReference type="EC" id="2.3.1.181" evidence="3"/>
<dbReference type="InterPro" id="IPR020605">
    <property type="entry name" value="Octanoyltransferase_CS"/>
</dbReference>